<feature type="signal peptide" evidence="1">
    <location>
        <begin position="1"/>
        <end position="17"/>
    </location>
</feature>
<evidence type="ECO:0000313" key="3">
    <source>
        <dbReference type="Proteomes" id="UP001175000"/>
    </source>
</evidence>
<evidence type="ECO:0000256" key="1">
    <source>
        <dbReference type="SAM" id="SignalP"/>
    </source>
</evidence>
<keyword evidence="3" id="KW-1185">Reference proteome</keyword>
<dbReference type="PANTHER" id="PTHR33428:SF14">
    <property type="entry name" value="CARBOXYLESTERASE TYPE B DOMAIN-CONTAINING PROTEIN"/>
    <property type="match status" value="1"/>
</dbReference>
<dbReference type="Proteomes" id="UP001175000">
    <property type="component" value="Unassembled WGS sequence"/>
</dbReference>
<proteinExistence type="predicted"/>
<evidence type="ECO:0000313" key="2">
    <source>
        <dbReference type="EMBL" id="KAK0614439.1"/>
    </source>
</evidence>
<dbReference type="SUPFAM" id="SSF53474">
    <property type="entry name" value="alpha/beta-Hydrolases"/>
    <property type="match status" value="1"/>
</dbReference>
<dbReference type="Gene3D" id="3.40.50.1820">
    <property type="entry name" value="alpha/beta hydrolase"/>
    <property type="match status" value="1"/>
</dbReference>
<protein>
    <submittedName>
        <fullName evidence="2">Uncharacterized protein</fullName>
    </submittedName>
</protein>
<dbReference type="InterPro" id="IPR029058">
    <property type="entry name" value="AB_hydrolase_fold"/>
</dbReference>
<comment type="caution">
    <text evidence="2">The sequence shown here is derived from an EMBL/GenBank/DDBJ whole genome shotgun (WGS) entry which is preliminary data.</text>
</comment>
<dbReference type="EMBL" id="JAULSU010000006">
    <property type="protein sequence ID" value="KAK0614439.1"/>
    <property type="molecule type" value="Genomic_DNA"/>
</dbReference>
<reference evidence="2" key="1">
    <citation type="submission" date="2023-06" db="EMBL/GenBank/DDBJ databases">
        <title>Genome-scale phylogeny and comparative genomics of the fungal order Sordariales.</title>
        <authorList>
            <consortium name="Lawrence Berkeley National Laboratory"/>
            <person name="Hensen N."/>
            <person name="Bonometti L."/>
            <person name="Westerberg I."/>
            <person name="Brannstrom I.O."/>
            <person name="Guillou S."/>
            <person name="Cros-Aarteil S."/>
            <person name="Calhoun S."/>
            <person name="Haridas S."/>
            <person name="Kuo A."/>
            <person name="Mondo S."/>
            <person name="Pangilinan J."/>
            <person name="Riley R."/>
            <person name="Labutti K."/>
            <person name="Andreopoulos B."/>
            <person name="Lipzen A."/>
            <person name="Chen C."/>
            <person name="Yanf M."/>
            <person name="Daum C."/>
            <person name="Ng V."/>
            <person name="Clum A."/>
            <person name="Steindorff A."/>
            <person name="Ohm R."/>
            <person name="Martin F."/>
            <person name="Silar P."/>
            <person name="Natvig D."/>
            <person name="Lalanne C."/>
            <person name="Gautier V."/>
            <person name="Ament-Velasquez S.L."/>
            <person name="Kruys A."/>
            <person name="Hutchinson M.I."/>
            <person name="Powell A.J."/>
            <person name="Barry K."/>
            <person name="Miller A.N."/>
            <person name="Grigoriev I.V."/>
            <person name="Debuchy R."/>
            <person name="Gladieux P."/>
            <person name="Thoren M.H."/>
            <person name="Johannesson H."/>
        </authorList>
    </citation>
    <scope>NUCLEOTIDE SEQUENCE</scope>
    <source>
        <strain evidence="2">CBS 606.72</strain>
    </source>
</reference>
<accession>A0AA39WFG6</accession>
<organism evidence="2 3">
    <name type="scientific">Immersiella caudata</name>
    <dbReference type="NCBI Taxonomy" id="314043"/>
    <lineage>
        <taxon>Eukaryota</taxon>
        <taxon>Fungi</taxon>
        <taxon>Dikarya</taxon>
        <taxon>Ascomycota</taxon>
        <taxon>Pezizomycotina</taxon>
        <taxon>Sordariomycetes</taxon>
        <taxon>Sordariomycetidae</taxon>
        <taxon>Sordariales</taxon>
        <taxon>Lasiosphaeriaceae</taxon>
        <taxon>Immersiella</taxon>
    </lineage>
</organism>
<gene>
    <name evidence="2" type="ORF">B0T14DRAFT_309274</name>
</gene>
<dbReference type="AlphaFoldDB" id="A0AA39WFG6"/>
<feature type="chain" id="PRO_5041308868" evidence="1">
    <location>
        <begin position="18"/>
        <end position="282"/>
    </location>
</feature>
<dbReference type="PANTHER" id="PTHR33428">
    <property type="entry name" value="CHLOROPHYLLASE-2, CHLOROPLASTIC"/>
    <property type="match status" value="1"/>
</dbReference>
<sequence length="282" mass="30400">MRFSLLTQLALAGAISAAGTGPYSAEWTQDPTAPNHVIYAPSELPAGLRLPVLIWGQGACSFNALTFDAFLKEVASHGVFILSNGTPNGPANPDGMAEASYPNPVLHNEGLDWVTKHAGKGNYSHVDASRLAVAGMSCGGIQAYAVQHDPRVTAIGIFNSGIRNQTEEAMSLADRITKPIFYFIGGPTDIAYPNAERDYTRLAKTTPKWKGNLPVGHGGDYHLENGGEFGVAASNWVKWVLRGDWRSSEYFTGSAPGSAKRTGWDVVFESLEDLKLESWDEE</sequence>
<name>A0AA39WFG6_9PEZI</name>
<keyword evidence="1" id="KW-0732">Signal</keyword>